<dbReference type="AlphaFoldDB" id="A0A518K5B4"/>
<protein>
    <submittedName>
        <fullName evidence="1">Uncharacterized protein</fullName>
    </submittedName>
</protein>
<dbReference type="KEGG" id="bmei:Spa11_11770"/>
<dbReference type="EMBL" id="CP036349">
    <property type="protein sequence ID" value="QDV72990.1"/>
    <property type="molecule type" value="Genomic_DNA"/>
</dbReference>
<keyword evidence="2" id="KW-1185">Reference proteome</keyword>
<gene>
    <name evidence="1" type="ORF">Spa11_11770</name>
</gene>
<dbReference type="Proteomes" id="UP000316426">
    <property type="component" value="Chromosome"/>
</dbReference>
<evidence type="ECO:0000313" key="2">
    <source>
        <dbReference type="Proteomes" id="UP000316426"/>
    </source>
</evidence>
<reference evidence="1 2" key="1">
    <citation type="submission" date="2019-02" db="EMBL/GenBank/DDBJ databases">
        <title>Deep-cultivation of Planctomycetes and their phenomic and genomic characterization uncovers novel biology.</title>
        <authorList>
            <person name="Wiegand S."/>
            <person name="Jogler M."/>
            <person name="Boedeker C."/>
            <person name="Pinto D."/>
            <person name="Vollmers J."/>
            <person name="Rivas-Marin E."/>
            <person name="Kohn T."/>
            <person name="Peeters S.H."/>
            <person name="Heuer A."/>
            <person name="Rast P."/>
            <person name="Oberbeckmann S."/>
            <person name="Bunk B."/>
            <person name="Jeske O."/>
            <person name="Meyerdierks A."/>
            <person name="Storesund J.E."/>
            <person name="Kallscheuer N."/>
            <person name="Luecker S."/>
            <person name="Lage O.M."/>
            <person name="Pohl T."/>
            <person name="Merkel B.J."/>
            <person name="Hornburger P."/>
            <person name="Mueller R.-W."/>
            <person name="Bruemmer F."/>
            <person name="Labrenz M."/>
            <person name="Spormann A.M."/>
            <person name="Op den Camp H."/>
            <person name="Overmann J."/>
            <person name="Amann R."/>
            <person name="Jetten M.S.M."/>
            <person name="Mascher T."/>
            <person name="Medema M.H."/>
            <person name="Devos D.P."/>
            <person name="Kaster A.-K."/>
            <person name="Ovreas L."/>
            <person name="Rohde M."/>
            <person name="Galperin M.Y."/>
            <person name="Jogler C."/>
        </authorList>
    </citation>
    <scope>NUCLEOTIDE SEQUENCE [LARGE SCALE GENOMIC DNA]</scope>
    <source>
        <strain evidence="1 2">Spa11</strain>
    </source>
</reference>
<evidence type="ECO:0000313" key="1">
    <source>
        <dbReference type="EMBL" id="QDV72990.1"/>
    </source>
</evidence>
<sequence>MGLWSGVQVHPVSGRRRGAICVPLLARQQWAPGTRAAATEYVNGGGDHHP</sequence>
<proteinExistence type="predicted"/>
<name>A0A518K5B4_9BACT</name>
<organism evidence="1 2">
    <name type="scientific">Botrimarina mediterranea</name>
    <dbReference type="NCBI Taxonomy" id="2528022"/>
    <lineage>
        <taxon>Bacteria</taxon>
        <taxon>Pseudomonadati</taxon>
        <taxon>Planctomycetota</taxon>
        <taxon>Planctomycetia</taxon>
        <taxon>Pirellulales</taxon>
        <taxon>Lacipirellulaceae</taxon>
        <taxon>Botrimarina</taxon>
    </lineage>
</organism>
<accession>A0A518K5B4</accession>